<dbReference type="Gene3D" id="6.20.50.110">
    <property type="entry name" value="Methyltransferase, zinc-binding domain"/>
    <property type="match status" value="1"/>
</dbReference>
<protein>
    <submittedName>
        <fullName evidence="1">Uncharacterized protein</fullName>
    </submittedName>
</protein>
<proteinExistence type="predicted"/>
<reference evidence="1" key="1">
    <citation type="submission" date="2018-10" db="EMBL/GenBank/DDBJ databases">
        <title>Hidden diversity of soil giant viruses.</title>
        <authorList>
            <person name="Schulz F."/>
            <person name="Alteio L."/>
            <person name="Goudeau D."/>
            <person name="Ryan E.M."/>
            <person name="Malmstrom R.R."/>
            <person name="Blanchard J."/>
            <person name="Woyke T."/>
        </authorList>
    </citation>
    <scope>NUCLEOTIDE SEQUENCE</scope>
    <source>
        <strain evidence="1">SOV1</strain>
    </source>
</reference>
<accession>A0A3G5AFG3</accession>
<organism evidence="1">
    <name type="scientific">Solivirus sp</name>
    <dbReference type="NCBI Taxonomy" id="2487772"/>
    <lineage>
        <taxon>Viruses</taxon>
        <taxon>Pithoviruses</taxon>
    </lineage>
</organism>
<evidence type="ECO:0000313" key="1">
    <source>
        <dbReference type="EMBL" id="AYV85930.1"/>
    </source>
</evidence>
<feature type="non-terminal residue" evidence="1">
    <location>
        <position position="45"/>
    </location>
</feature>
<dbReference type="InterPro" id="IPR038576">
    <property type="entry name" value="Methyltransf_Zn-bd_dom_put_sf"/>
</dbReference>
<sequence>MSVYTEISQCRICEGELEDVINLGHHAITSRFPKQDEPNPPSSPL</sequence>
<gene>
    <name evidence="1" type="ORF">Solivirus2_1</name>
</gene>
<dbReference type="EMBL" id="MK072490">
    <property type="protein sequence ID" value="AYV85930.1"/>
    <property type="molecule type" value="Genomic_DNA"/>
</dbReference>
<name>A0A3G5AFG3_9VIRU</name>